<keyword evidence="3" id="KW-1185">Reference proteome</keyword>
<dbReference type="PANTHER" id="PTHR13847">
    <property type="entry name" value="SARCOSINE DEHYDROGENASE-RELATED"/>
    <property type="match status" value="1"/>
</dbReference>
<dbReference type="AlphaFoldDB" id="A0A318KFR3"/>
<dbReference type="GO" id="GO:0005737">
    <property type="term" value="C:cytoplasm"/>
    <property type="evidence" value="ECO:0007669"/>
    <property type="project" value="TreeGrafter"/>
</dbReference>
<evidence type="ECO:0000259" key="1">
    <source>
        <dbReference type="Pfam" id="PF01266"/>
    </source>
</evidence>
<evidence type="ECO:0000313" key="3">
    <source>
        <dbReference type="Proteomes" id="UP000247569"/>
    </source>
</evidence>
<feature type="domain" description="FAD dependent oxidoreductase" evidence="1">
    <location>
        <begin position="27"/>
        <end position="383"/>
    </location>
</feature>
<dbReference type="RefSeq" id="WP_051187974.1">
    <property type="nucleotide sequence ID" value="NZ_QJKF01000001.1"/>
</dbReference>
<dbReference type="Pfam" id="PF01266">
    <property type="entry name" value="DAO"/>
    <property type="match status" value="1"/>
</dbReference>
<dbReference type="Proteomes" id="UP000247569">
    <property type="component" value="Unassembled WGS sequence"/>
</dbReference>
<dbReference type="InterPro" id="IPR036188">
    <property type="entry name" value="FAD/NAD-bd_sf"/>
</dbReference>
<comment type="caution">
    <text evidence="2">The sequence shown here is derived from an EMBL/GenBank/DDBJ whole genome shotgun (WGS) entry which is preliminary data.</text>
</comment>
<dbReference type="InterPro" id="IPR006076">
    <property type="entry name" value="FAD-dep_OxRdtase"/>
</dbReference>
<proteinExistence type="predicted"/>
<accession>A0A318KFR3</accession>
<dbReference type="Gene3D" id="3.30.9.10">
    <property type="entry name" value="D-Amino Acid Oxidase, subunit A, domain 2"/>
    <property type="match status" value="1"/>
</dbReference>
<organism evidence="2 3">
    <name type="scientific">Nocardia tenerifensis</name>
    <dbReference type="NCBI Taxonomy" id="228006"/>
    <lineage>
        <taxon>Bacteria</taxon>
        <taxon>Bacillati</taxon>
        <taxon>Actinomycetota</taxon>
        <taxon>Actinomycetes</taxon>
        <taxon>Mycobacteriales</taxon>
        <taxon>Nocardiaceae</taxon>
        <taxon>Nocardia</taxon>
    </lineage>
</organism>
<sequence>MELLYDTGWAEQPATVEQPLRGDIDCDVVVIGGGGGGMSAALRLAERGVDVVLLEAKTLGWGATSRNAGYLTNSVAADPEVLGLLLKRERLRELYRYAENAVHFAEDALSRHGIDCDYERTGIVMAAVSKGQLRHARRNAKVLAEAGAAGEFIEGPEAGLPEGFLGGIREGVGGTLNPGKFVLGLRDATIAAGVRVYECTPARDVVDTGDGVVVNTPGGKVKSRKALLTTNAASSGLSSAPRHLATPVWTSLVETEPIAPERLDEIGWTSRAPLVTLHMILESYRVTPRGTIAFGTRRIQAGRNPLPDRTPAPNVVDDLVRGFRDRFPGLRDVEPVRAWGGWIGMSSTWLPVAGEASDNVLYSLACNGHGFAQAQYVGHLLAEHVTGAPLHADLAAIWHGRKRFRPSFVSGPALYAGWLADRAADRLAALTTSESRITSSPVG</sequence>
<gene>
    <name evidence="2" type="ORF">DFR70_1011103</name>
</gene>
<dbReference type="SUPFAM" id="SSF51905">
    <property type="entry name" value="FAD/NAD(P)-binding domain"/>
    <property type="match status" value="1"/>
</dbReference>
<dbReference type="Gene3D" id="3.50.50.60">
    <property type="entry name" value="FAD/NAD(P)-binding domain"/>
    <property type="match status" value="1"/>
</dbReference>
<dbReference type="EMBL" id="QJKF01000001">
    <property type="protein sequence ID" value="PXX71669.1"/>
    <property type="molecule type" value="Genomic_DNA"/>
</dbReference>
<reference evidence="2 3" key="1">
    <citation type="submission" date="2018-05" db="EMBL/GenBank/DDBJ databases">
        <title>Genomic Encyclopedia of Type Strains, Phase IV (KMG-IV): sequencing the most valuable type-strain genomes for metagenomic binning, comparative biology and taxonomic classification.</title>
        <authorList>
            <person name="Goeker M."/>
        </authorList>
    </citation>
    <scope>NUCLEOTIDE SEQUENCE [LARGE SCALE GENOMIC DNA]</scope>
    <source>
        <strain evidence="2 3">DSM 44704</strain>
    </source>
</reference>
<evidence type="ECO:0000313" key="2">
    <source>
        <dbReference type="EMBL" id="PXX71669.1"/>
    </source>
</evidence>
<dbReference type="OrthoDB" id="9805852at2"/>
<name>A0A318KFR3_9NOCA</name>
<dbReference type="PANTHER" id="PTHR13847:SF281">
    <property type="entry name" value="FAD DEPENDENT OXIDOREDUCTASE DOMAIN-CONTAINING PROTEIN"/>
    <property type="match status" value="1"/>
</dbReference>
<protein>
    <submittedName>
        <fullName evidence="2">Glycine/D-amino acid oxidase-like deaminating enzyme</fullName>
    </submittedName>
</protein>